<name>A0A2N5WZM6_9GAMM</name>
<organism evidence="2 3">
    <name type="scientific">Pseudohalioglobus lutimaris</name>
    <dbReference type="NCBI Taxonomy" id="1737061"/>
    <lineage>
        <taxon>Bacteria</taxon>
        <taxon>Pseudomonadati</taxon>
        <taxon>Pseudomonadota</taxon>
        <taxon>Gammaproteobacteria</taxon>
        <taxon>Cellvibrionales</taxon>
        <taxon>Halieaceae</taxon>
        <taxon>Pseudohalioglobus</taxon>
    </lineage>
</organism>
<dbReference type="EMBL" id="PKUS01000025">
    <property type="protein sequence ID" value="PLW67668.1"/>
    <property type="molecule type" value="Genomic_DNA"/>
</dbReference>
<keyword evidence="1" id="KW-1133">Transmembrane helix</keyword>
<keyword evidence="1" id="KW-0812">Transmembrane</keyword>
<dbReference type="PANTHER" id="PTHR34703">
    <property type="entry name" value="ANTIPORTER SUBUNIT MNHG2-RELATED"/>
    <property type="match status" value="1"/>
</dbReference>
<dbReference type="InterPro" id="IPR005133">
    <property type="entry name" value="PhaG_MnhG_YufB"/>
</dbReference>
<dbReference type="Proteomes" id="UP000235005">
    <property type="component" value="Unassembled WGS sequence"/>
</dbReference>
<proteinExistence type="predicted"/>
<gene>
    <name evidence="2" type="ORF">C0039_15825</name>
</gene>
<feature type="transmembrane region" description="Helical" evidence="1">
    <location>
        <begin position="70"/>
        <end position="88"/>
    </location>
</feature>
<dbReference type="NCBIfam" id="TIGR01300">
    <property type="entry name" value="CPA3_mnhG_phaG"/>
    <property type="match status" value="1"/>
</dbReference>
<protein>
    <submittedName>
        <fullName evidence="2">Sodium:proton antiporter</fullName>
    </submittedName>
</protein>
<comment type="caution">
    <text evidence="2">The sequence shown here is derived from an EMBL/GenBank/DDBJ whole genome shotgun (WGS) entry which is preliminary data.</text>
</comment>
<feature type="transmembrane region" description="Helical" evidence="1">
    <location>
        <begin position="12"/>
        <end position="32"/>
    </location>
</feature>
<dbReference type="Pfam" id="PF03334">
    <property type="entry name" value="PhaG_MnhG_YufB"/>
    <property type="match status" value="1"/>
</dbReference>
<evidence type="ECO:0000313" key="3">
    <source>
        <dbReference type="Proteomes" id="UP000235005"/>
    </source>
</evidence>
<reference evidence="2 3" key="1">
    <citation type="submission" date="2018-01" db="EMBL/GenBank/DDBJ databases">
        <title>The draft genome sequence of Halioglobus lutimaris HF004.</title>
        <authorList>
            <person name="Du Z.-J."/>
            <person name="Shi M.-J."/>
        </authorList>
    </citation>
    <scope>NUCLEOTIDE SEQUENCE [LARGE SCALE GENOMIC DNA]</scope>
    <source>
        <strain evidence="2 3">HF004</strain>
    </source>
</reference>
<sequence>MIDIGLDILSWVLLTLGGACVLIGGIGGLRLPDFYTRIHAASLTDTMATLLIFVGMMLQSGWSLATMKLFAIMLFLLLTGPTATYALANAALLSGLKPGDKGAQGKYGENVE</sequence>
<keyword evidence="1" id="KW-0472">Membrane</keyword>
<dbReference type="GO" id="GO:0015385">
    <property type="term" value="F:sodium:proton antiporter activity"/>
    <property type="evidence" value="ECO:0007669"/>
    <property type="project" value="TreeGrafter"/>
</dbReference>
<dbReference type="OrthoDB" id="9813804at2"/>
<evidence type="ECO:0000313" key="2">
    <source>
        <dbReference type="EMBL" id="PLW67668.1"/>
    </source>
</evidence>
<keyword evidence="3" id="KW-1185">Reference proteome</keyword>
<accession>A0A2N5WZM6</accession>
<dbReference type="AlphaFoldDB" id="A0A2N5WZM6"/>
<feature type="transmembrane region" description="Helical" evidence="1">
    <location>
        <begin position="38"/>
        <end position="58"/>
    </location>
</feature>
<dbReference type="PANTHER" id="PTHR34703:SF1">
    <property type="entry name" value="ANTIPORTER SUBUNIT MNHG2-RELATED"/>
    <property type="match status" value="1"/>
</dbReference>
<evidence type="ECO:0000256" key="1">
    <source>
        <dbReference type="SAM" id="Phobius"/>
    </source>
</evidence>